<proteinExistence type="predicted"/>
<dbReference type="Proteomes" id="UP001352852">
    <property type="component" value="Unassembled WGS sequence"/>
</dbReference>
<feature type="non-terminal residue" evidence="1">
    <location>
        <position position="1"/>
    </location>
</feature>
<evidence type="ECO:0000313" key="2">
    <source>
        <dbReference type="Proteomes" id="UP001352852"/>
    </source>
</evidence>
<gene>
    <name evidence="1" type="ORF">CHARACLAT_007601</name>
</gene>
<organism evidence="1 2">
    <name type="scientific">Characodon lateralis</name>
    <dbReference type="NCBI Taxonomy" id="208331"/>
    <lineage>
        <taxon>Eukaryota</taxon>
        <taxon>Metazoa</taxon>
        <taxon>Chordata</taxon>
        <taxon>Craniata</taxon>
        <taxon>Vertebrata</taxon>
        <taxon>Euteleostomi</taxon>
        <taxon>Actinopterygii</taxon>
        <taxon>Neopterygii</taxon>
        <taxon>Teleostei</taxon>
        <taxon>Neoteleostei</taxon>
        <taxon>Acanthomorphata</taxon>
        <taxon>Ovalentaria</taxon>
        <taxon>Atherinomorphae</taxon>
        <taxon>Cyprinodontiformes</taxon>
        <taxon>Goodeidae</taxon>
        <taxon>Characodon</taxon>
    </lineage>
</organism>
<accession>A0ABU7EKF4</accession>
<reference evidence="1 2" key="1">
    <citation type="submission" date="2021-06" db="EMBL/GenBank/DDBJ databases">
        <authorList>
            <person name="Palmer J.M."/>
        </authorList>
    </citation>
    <scope>NUCLEOTIDE SEQUENCE [LARGE SCALE GENOMIC DNA]</scope>
    <source>
        <strain evidence="1 2">CL_MEX2019</strain>
        <tissue evidence="1">Muscle</tissue>
    </source>
</reference>
<keyword evidence="2" id="KW-1185">Reference proteome</keyword>
<name>A0ABU7EKF4_9TELE</name>
<comment type="caution">
    <text evidence="1">The sequence shown here is derived from an EMBL/GenBank/DDBJ whole genome shotgun (WGS) entry which is preliminary data.</text>
</comment>
<protein>
    <submittedName>
        <fullName evidence="1">Uncharacterized protein</fullName>
    </submittedName>
</protein>
<dbReference type="EMBL" id="JAHUTJ010057803">
    <property type="protein sequence ID" value="MED6286590.1"/>
    <property type="molecule type" value="Genomic_DNA"/>
</dbReference>
<evidence type="ECO:0000313" key="1">
    <source>
        <dbReference type="EMBL" id="MED6286590.1"/>
    </source>
</evidence>
<sequence>SFSFLESAHCSTFVVLPVWQAPLMLPADCYKNGDVRAAHKRPASVCIWSEDRYGEYYSCANQVFMSTDLTKPRRTRRQGRERTGRKCLM</sequence>